<dbReference type="STRING" id="105231.A0A1Y1IUU2"/>
<sequence length="230" mass="26567">MARPIYCGNFEYDARPSEIEKLFSEFGRVERVDMKMGFAFVYMESERDAEDAIHKLDGTEFGYKRRRLSVEWSKGDGSVKAREDARRDVVKTRPSKTLFVVNFDPIETTTRDIEKHFEEFGRLTRCQIRKNFAFVCYETVEDATRALEALDGRELMGRILTVQYSSGEDRYGGGGGGGSGGGGHGGDSYERRRSPPRHRSRSPPRRYRSRSPDYRPYGRGRSRSPDYRRR</sequence>
<dbReference type="Proteomes" id="UP000054558">
    <property type="component" value="Unassembled WGS sequence"/>
</dbReference>
<dbReference type="OrthoDB" id="5970at2759"/>
<feature type="domain" description="RRM" evidence="4">
    <location>
        <begin position="96"/>
        <end position="167"/>
    </location>
</feature>
<dbReference type="InterPro" id="IPR000504">
    <property type="entry name" value="RRM_dom"/>
</dbReference>
<evidence type="ECO:0000256" key="3">
    <source>
        <dbReference type="SAM" id="MobiDB-lite"/>
    </source>
</evidence>
<proteinExistence type="predicted"/>
<accession>A0A1Y1IUU2</accession>
<dbReference type="GO" id="GO:0000381">
    <property type="term" value="P:regulation of alternative mRNA splicing, via spliceosome"/>
    <property type="evidence" value="ECO:0000318"/>
    <property type="project" value="GO_Central"/>
</dbReference>
<feature type="domain" description="RRM" evidence="4">
    <location>
        <begin position="3"/>
        <end position="75"/>
    </location>
</feature>
<keyword evidence="2" id="KW-0694">RNA-binding</keyword>
<dbReference type="PROSITE" id="PS50102">
    <property type="entry name" value="RRM"/>
    <property type="match status" value="2"/>
</dbReference>
<dbReference type="PANTHER" id="PTHR23147">
    <property type="entry name" value="SERINE/ARGININE RICH SPLICING FACTOR"/>
    <property type="match status" value="1"/>
</dbReference>
<keyword evidence="6" id="KW-1185">Reference proteome</keyword>
<reference evidence="5 6" key="1">
    <citation type="journal article" date="2014" name="Nat. Commun.">
        <title>Klebsormidium flaccidum genome reveals primary factors for plant terrestrial adaptation.</title>
        <authorList>
            <person name="Hori K."/>
            <person name="Maruyama F."/>
            <person name="Fujisawa T."/>
            <person name="Togashi T."/>
            <person name="Yamamoto N."/>
            <person name="Seo M."/>
            <person name="Sato S."/>
            <person name="Yamada T."/>
            <person name="Mori H."/>
            <person name="Tajima N."/>
            <person name="Moriyama T."/>
            <person name="Ikeuchi M."/>
            <person name="Watanabe M."/>
            <person name="Wada H."/>
            <person name="Kobayashi K."/>
            <person name="Saito M."/>
            <person name="Masuda T."/>
            <person name="Sasaki-Sekimoto Y."/>
            <person name="Mashiguchi K."/>
            <person name="Awai K."/>
            <person name="Shimojima M."/>
            <person name="Masuda S."/>
            <person name="Iwai M."/>
            <person name="Nobusawa T."/>
            <person name="Narise T."/>
            <person name="Kondo S."/>
            <person name="Saito H."/>
            <person name="Sato R."/>
            <person name="Murakawa M."/>
            <person name="Ihara Y."/>
            <person name="Oshima-Yamada Y."/>
            <person name="Ohtaka K."/>
            <person name="Satoh M."/>
            <person name="Sonobe K."/>
            <person name="Ishii M."/>
            <person name="Ohtani R."/>
            <person name="Kanamori-Sato M."/>
            <person name="Honoki R."/>
            <person name="Miyazaki D."/>
            <person name="Mochizuki H."/>
            <person name="Umetsu J."/>
            <person name="Higashi K."/>
            <person name="Shibata D."/>
            <person name="Kamiya Y."/>
            <person name="Sato N."/>
            <person name="Nakamura Y."/>
            <person name="Tabata S."/>
            <person name="Ida S."/>
            <person name="Kurokawa K."/>
            <person name="Ohta H."/>
        </authorList>
    </citation>
    <scope>NUCLEOTIDE SEQUENCE [LARGE SCALE GENOMIC DNA]</scope>
    <source>
        <strain evidence="5 6">NIES-2285</strain>
    </source>
</reference>
<feature type="region of interest" description="Disordered" evidence="3">
    <location>
        <begin position="166"/>
        <end position="230"/>
    </location>
</feature>
<dbReference type="OMA" id="FVRYETQ"/>
<dbReference type="GO" id="GO:0008380">
    <property type="term" value="P:RNA splicing"/>
    <property type="evidence" value="ECO:0007669"/>
    <property type="project" value="UniProtKB-KW"/>
</dbReference>
<evidence type="ECO:0000256" key="1">
    <source>
        <dbReference type="ARBA" id="ARBA00023187"/>
    </source>
</evidence>
<dbReference type="SUPFAM" id="SSF54928">
    <property type="entry name" value="RNA-binding domain, RBD"/>
    <property type="match status" value="2"/>
</dbReference>
<dbReference type="Gene3D" id="3.30.70.330">
    <property type="match status" value="2"/>
</dbReference>
<protein>
    <submittedName>
        <fullName evidence="5">Splicing factor</fullName>
    </submittedName>
</protein>
<feature type="compositionally biased region" description="Gly residues" evidence="3">
    <location>
        <begin position="172"/>
        <end position="186"/>
    </location>
</feature>
<organism evidence="5 6">
    <name type="scientific">Klebsormidium nitens</name>
    <name type="common">Green alga</name>
    <name type="synonym">Ulothrix nitens</name>
    <dbReference type="NCBI Taxonomy" id="105231"/>
    <lineage>
        <taxon>Eukaryota</taxon>
        <taxon>Viridiplantae</taxon>
        <taxon>Streptophyta</taxon>
        <taxon>Klebsormidiophyceae</taxon>
        <taxon>Klebsormidiales</taxon>
        <taxon>Klebsormidiaceae</taxon>
        <taxon>Klebsormidium</taxon>
    </lineage>
</organism>
<dbReference type="SMART" id="SM00360">
    <property type="entry name" value="RRM"/>
    <property type="match status" value="2"/>
</dbReference>
<dbReference type="InterPro" id="IPR035979">
    <property type="entry name" value="RBD_domain_sf"/>
</dbReference>
<dbReference type="EMBL" id="DF237852">
    <property type="protein sequence ID" value="GAQ92008.1"/>
    <property type="molecule type" value="Genomic_DNA"/>
</dbReference>
<dbReference type="InterPro" id="IPR050907">
    <property type="entry name" value="SRSF"/>
</dbReference>
<evidence type="ECO:0000256" key="2">
    <source>
        <dbReference type="PROSITE-ProRule" id="PRU00176"/>
    </source>
</evidence>
<gene>
    <name evidence="5" type="ORF">KFL_009030030</name>
</gene>
<dbReference type="GO" id="GO:0016607">
    <property type="term" value="C:nuclear speck"/>
    <property type="evidence" value="ECO:0000318"/>
    <property type="project" value="GO_Central"/>
</dbReference>
<feature type="compositionally biased region" description="Basic residues" evidence="3">
    <location>
        <begin position="194"/>
        <end position="209"/>
    </location>
</feature>
<dbReference type="Pfam" id="PF00076">
    <property type="entry name" value="RRM_1"/>
    <property type="match status" value="2"/>
</dbReference>
<evidence type="ECO:0000259" key="4">
    <source>
        <dbReference type="PROSITE" id="PS50102"/>
    </source>
</evidence>
<evidence type="ECO:0000313" key="6">
    <source>
        <dbReference type="Proteomes" id="UP000054558"/>
    </source>
</evidence>
<keyword evidence="1" id="KW-0508">mRNA splicing</keyword>
<dbReference type="AlphaFoldDB" id="A0A1Y1IUU2"/>
<dbReference type="GO" id="GO:0003729">
    <property type="term" value="F:mRNA binding"/>
    <property type="evidence" value="ECO:0000318"/>
    <property type="project" value="GO_Central"/>
</dbReference>
<name>A0A1Y1IUU2_KLENI</name>
<keyword evidence="1" id="KW-0507">mRNA processing</keyword>
<dbReference type="InterPro" id="IPR012677">
    <property type="entry name" value="Nucleotide-bd_a/b_plait_sf"/>
</dbReference>
<evidence type="ECO:0000313" key="5">
    <source>
        <dbReference type="EMBL" id="GAQ92008.1"/>
    </source>
</evidence>